<keyword evidence="4" id="KW-1185">Reference proteome</keyword>
<comment type="caution">
    <text evidence="3">The sequence shown here is derived from an EMBL/GenBank/DDBJ whole genome shotgun (WGS) entry which is preliminary data.</text>
</comment>
<dbReference type="EMBL" id="PNCK01000062">
    <property type="protein sequence ID" value="TMP41107.1"/>
    <property type="molecule type" value="Genomic_DNA"/>
</dbReference>
<sequence length="99" mass="11001">MTMPVSFQFPSELTIYEVADIHNELKQYLSSHDVVAFNLSQITEIDSAGLQLALWMLDHCVKHNKQVTDVAQSELVKTKFDMIGVCLLVLADSGGSECL</sequence>
<dbReference type="SUPFAM" id="SSF52091">
    <property type="entry name" value="SpoIIaa-like"/>
    <property type="match status" value="1"/>
</dbReference>
<name>A0A5S3XLE6_9GAMM</name>
<dbReference type="EMBL" id="PNCL01000087">
    <property type="protein sequence ID" value="TMP56272.1"/>
    <property type="molecule type" value="Genomic_DNA"/>
</dbReference>
<proteinExistence type="predicted"/>
<reference evidence="4 5" key="2">
    <citation type="submission" date="2019-06" db="EMBL/GenBank/DDBJ databases">
        <title>Co-occurence of chitin degradation, pigmentation and bioactivity in marine Pseudoalteromonas.</title>
        <authorList>
            <person name="Sonnenschein E.C."/>
            <person name="Bech P.K."/>
        </authorList>
    </citation>
    <scope>NUCLEOTIDE SEQUENCE [LARGE SCALE GENOMIC DNA]</scope>
    <source>
        <strain evidence="5">S2231</strain>
        <strain evidence="2 4">S2233</strain>
    </source>
</reference>
<reference evidence="4 5" key="1">
    <citation type="submission" date="2017-12" db="EMBL/GenBank/DDBJ databases">
        <authorList>
            <person name="Paulsen S."/>
            <person name="Gram L.K."/>
        </authorList>
    </citation>
    <scope>NUCLEOTIDE SEQUENCE [LARGE SCALE GENOMIC DNA]</scope>
    <source>
        <strain evidence="3 5">S2231</strain>
        <strain evidence="2 4">S2233</strain>
    </source>
</reference>
<organism evidence="3 5">
    <name type="scientific">Pseudoalteromonas citrea</name>
    <dbReference type="NCBI Taxonomy" id="43655"/>
    <lineage>
        <taxon>Bacteria</taxon>
        <taxon>Pseudomonadati</taxon>
        <taxon>Pseudomonadota</taxon>
        <taxon>Gammaproteobacteria</taxon>
        <taxon>Alteromonadales</taxon>
        <taxon>Pseudoalteromonadaceae</taxon>
        <taxon>Pseudoalteromonas</taxon>
    </lineage>
</organism>
<evidence type="ECO:0000313" key="4">
    <source>
        <dbReference type="Proteomes" id="UP000305730"/>
    </source>
</evidence>
<dbReference type="InterPro" id="IPR036513">
    <property type="entry name" value="STAS_dom_sf"/>
</dbReference>
<dbReference type="Pfam" id="PF13466">
    <property type="entry name" value="STAS_2"/>
    <property type="match status" value="1"/>
</dbReference>
<reference evidence="3" key="3">
    <citation type="submission" date="2019-09" db="EMBL/GenBank/DDBJ databases">
        <title>Co-occurence of chitin degradation, pigmentation and bioactivity in marine Pseudoalteromonas.</title>
        <authorList>
            <person name="Sonnenschein E.C."/>
            <person name="Bech P.K."/>
        </authorList>
    </citation>
    <scope>NUCLEOTIDE SEQUENCE</scope>
    <source>
        <strain evidence="3">S2231</strain>
    </source>
</reference>
<dbReference type="Gene3D" id="3.30.750.24">
    <property type="entry name" value="STAS domain"/>
    <property type="match status" value="1"/>
</dbReference>
<evidence type="ECO:0000259" key="1">
    <source>
        <dbReference type="PROSITE" id="PS50801"/>
    </source>
</evidence>
<dbReference type="RefSeq" id="WP_138597707.1">
    <property type="nucleotide sequence ID" value="NZ_PNCK01000062.1"/>
</dbReference>
<feature type="domain" description="STAS" evidence="1">
    <location>
        <begin position="1"/>
        <end position="85"/>
    </location>
</feature>
<evidence type="ECO:0000313" key="5">
    <source>
        <dbReference type="Proteomes" id="UP000307706"/>
    </source>
</evidence>
<dbReference type="InterPro" id="IPR052746">
    <property type="entry name" value="MlaB_ABC_Transporter"/>
</dbReference>
<dbReference type="OrthoDB" id="3296574at2"/>
<dbReference type="Proteomes" id="UP000307706">
    <property type="component" value="Unassembled WGS sequence"/>
</dbReference>
<protein>
    <recommendedName>
        <fullName evidence="1">STAS domain-containing protein</fullName>
    </recommendedName>
</protein>
<dbReference type="Proteomes" id="UP000305730">
    <property type="component" value="Unassembled WGS sequence"/>
</dbReference>
<dbReference type="PROSITE" id="PS50801">
    <property type="entry name" value="STAS"/>
    <property type="match status" value="1"/>
</dbReference>
<dbReference type="AlphaFoldDB" id="A0A5S3XLE6"/>
<evidence type="ECO:0000313" key="2">
    <source>
        <dbReference type="EMBL" id="TMP41107.1"/>
    </source>
</evidence>
<evidence type="ECO:0000313" key="3">
    <source>
        <dbReference type="EMBL" id="TMP56272.1"/>
    </source>
</evidence>
<accession>A0A5S3XLE6</accession>
<gene>
    <name evidence="3" type="ORF">CWB96_15630</name>
    <name evidence="2" type="ORF">CWB97_15650</name>
</gene>
<dbReference type="InterPro" id="IPR002645">
    <property type="entry name" value="STAS_dom"/>
</dbReference>
<dbReference type="PANTHER" id="PTHR35849:SF2">
    <property type="entry name" value="BLR2341 PROTEIN"/>
    <property type="match status" value="1"/>
</dbReference>
<dbReference type="PANTHER" id="PTHR35849">
    <property type="entry name" value="BLR2341 PROTEIN"/>
    <property type="match status" value="1"/>
</dbReference>
<dbReference type="InterPro" id="IPR058548">
    <property type="entry name" value="MlaB-like_STAS"/>
</dbReference>